<name>N2B067_9FIRM</name>
<sequence length="683" mass="77733">MKNKIKFKGRLKYYMYVPMLLTILLVFMNIPMYLYELRAGMLTSAFTAVYFAMVTISYHRSKPFFMNELITFATQYGTVQKKLLNEFDVAYALIDYNGKILWVNEKFTELTGKDKDYHRSITSIFSHITREIIRKNKKESQLHIGWDGCEFRAQLKKIEFSSITPENQMVSLEGSDEYMTALYLYDETQLNKYIRENDDQKLVTALIYIDNFEEALNSIEDVKQSLLVALIDRKVNKYFSGMDGLVRKIEKDKYFVVFRYMYLAKMEEDKFSLLEEVKTVKVGNEMSVTLSIGIGCTADTYNQNYEYARMAIGMALGRGGDQVVVKEGERISYFGGSSKQVDKKTRVKARVKAHALREIIESRSHVIVMGHHIADADSFGAAIGVFCAGRVLEKKVQIVLNEVTTSLRPLKECFHEENGYEPDMFIDSETAIELTNNNTLVMVVDTNRPNYTDCPEILKKTKSIVVFDHHRQGSDVVENPILSYIEPYASSTCEMIAEVLQYFTENIKLTACEADAIYAGMLIDTNNFMQKTGVRTFEAAAYLRRCGAEINRVRKMLRNDMADYKARAEVMRNAEVYHGAFAISVCPADKVESPTVVSAQSANELLNIIGIKASFVMTEYQNKIFISSRSIDEINVQSIMERLGGGGHASIAGAQLSDCSIEQAKQKIRAILDEMIEKGEIEK</sequence>
<keyword evidence="2" id="KW-0479">Metal-binding</keyword>
<feature type="domain" description="PAS" evidence="6">
    <location>
        <begin position="82"/>
        <end position="121"/>
    </location>
</feature>
<feature type="binding site" evidence="2">
    <location>
        <position position="469"/>
    </location>
    <ligand>
        <name>Mn(2+)</name>
        <dbReference type="ChEBI" id="CHEBI:29035"/>
        <label>2</label>
    </ligand>
</feature>
<evidence type="ECO:0000256" key="1">
    <source>
        <dbReference type="PIRNR" id="PIRNR026583"/>
    </source>
</evidence>
<dbReference type="Gene3D" id="3.90.1640.10">
    <property type="entry name" value="inorganic pyrophosphatase (n-terminal core)"/>
    <property type="match status" value="1"/>
</dbReference>
<dbReference type="PANTHER" id="PTHR47618:SF2">
    <property type="entry name" value="CYCLIC-DI-AMP PHOSPHODIESTERASE GDPP"/>
    <property type="match status" value="1"/>
</dbReference>
<protein>
    <recommendedName>
        <fullName evidence="1">Cyclic-di-AMP phosphodiesterase</fullName>
        <ecNumber evidence="1">3.1.4.-</ecNumber>
    </recommendedName>
</protein>
<comment type="subcellular location">
    <subcellularLocation>
        <location evidence="1">Cell membrane</location>
    </subcellularLocation>
</comment>
<dbReference type="Pfam" id="PF13188">
    <property type="entry name" value="PAS_8"/>
    <property type="match status" value="1"/>
</dbReference>
<dbReference type="InterPro" id="IPR000014">
    <property type="entry name" value="PAS"/>
</dbReference>
<keyword evidence="2" id="KW-0464">Manganese</keyword>
<feature type="domain" description="DDH" evidence="4">
    <location>
        <begin position="366"/>
        <end position="521"/>
    </location>
</feature>
<dbReference type="eggNOG" id="COG3887">
    <property type="taxonomic scope" value="Bacteria"/>
</dbReference>
<dbReference type="OrthoDB" id="9759476at2"/>
<evidence type="ECO:0000259" key="4">
    <source>
        <dbReference type="Pfam" id="PF01368"/>
    </source>
</evidence>
<dbReference type="GO" id="GO:0003676">
    <property type="term" value="F:nucleic acid binding"/>
    <property type="evidence" value="ECO:0007669"/>
    <property type="project" value="UniProtKB-UniRule"/>
</dbReference>
<comment type="caution">
    <text evidence="7">The sequence shown here is derived from an EMBL/GenBank/DDBJ whole genome shotgun (WGS) entry which is preliminary data.</text>
</comment>
<dbReference type="Gene3D" id="3.30.450.20">
    <property type="entry name" value="PAS domain"/>
    <property type="match status" value="1"/>
</dbReference>
<keyword evidence="1" id="KW-0378">Hydrolase</keyword>
<dbReference type="SUPFAM" id="SSF64182">
    <property type="entry name" value="DHH phosphoesterases"/>
    <property type="match status" value="1"/>
</dbReference>
<dbReference type="Gene3D" id="3.10.310.30">
    <property type="match status" value="1"/>
</dbReference>
<dbReference type="GO" id="GO:0016787">
    <property type="term" value="F:hydrolase activity"/>
    <property type="evidence" value="ECO:0007669"/>
    <property type="project" value="UniProtKB-UniRule"/>
</dbReference>
<dbReference type="PIRSF" id="PIRSF026583">
    <property type="entry name" value="YybT"/>
    <property type="match status" value="1"/>
</dbReference>
<dbReference type="InterPro" id="IPR051319">
    <property type="entry name" value="Oligoribo/pAp-PDE_c-di-AMP_PDE"/>
</dbReference>
<feature type="binding site" evidence="2">
    <location>
        <position position="371"/>
    </location>
    <ligand>
        <name>Mn(2+)</name>
        <dbReference type="ChEBI" id="CHEBI:29035"/>
        <label>1</label>
    </ligand>
</feature>
<keyword evidence="1" id="KW-1003">Cell membrane</keyword>
<feature type="transmembrane region" description="Helical" evidence="3">
    <location>
        <begin position="12"/>
        <end position="33"/>
    </location>
</feature>
<keyword evidence="3" id="KW-0812">Transmembrane</keyword>
<evidence type="ECO:0000259" key="5">
    <source>
        <dbReference type="Pfam" id="PF02272"/>
    </source>
</evidence>
<dbReference type="Pfam" id="PF24898">
    <property type="entry name" value="GGDEF_GdpP"/>
    <property type="match status" value="1"/>
</dbReference>
<feature type="binding site" evidence="2">
    <location>
        <position position="375"/>
    </location>
    <ligand>
        <name>Mn(2+)</name>
        <dbReference type="ChEBI" id="CHEBI:29035"/>
        <label>1</label>
    </ligand>
</feature>
<dbReference type="GO" id="GO:0046872">
    <property type="term" value="F:metal ion binding"/>
    <property type="evidence" value="ECO:0007669"/>
    <property type="project" value="UniProtKB-KW"/>
</dbReference>
<proteinExistence type="inferred from homology"/>
<dbReference type="InterPro" id="IPR003156">
    <property type="entry name" value="DHHA1_dom"/>
</dbReference>
<evidence type="ECO:0000256" key="2">
    <source>
        <dbReference type="PIRSR" id="PIRSR026583-50"/>
    </source>
</evidence>
<dbReference type="EC" id="3.1.4.-" evidence="1"/>
<comment type="similarity">
    <text evidence="1">Belongs to the GdpP/PdeA phosphodiesterase family.</text>
</comment>
<dbReference type="EMBL" id="AQFT01000039">
    <property type="protein sequence ID" value="EMZ33801.1"/>
    <property type="molecule type" value="Genomic_DNA"/>
</dbReference>
<dbReference type="Pfam" id="PF02272">
    <property type="entry name" value="DHHA1"/>
    <property type="match status" value="1"/>
</dbReference>
<evidence type="ECO:0000313" key="7">
    <source>
        <dbReference type="EMBL" id="EMZ33801.1"/>
    </source>
</evidence>
<dbReference type="AlphaFoldDB" id="N2B067"/>
<organism evidence="7 8">
    <name type="scientific">Eubacterium plexicaudatum ASF492</name>
    <dbReference type="NCBI Taxonomy" id="1235802"/>
    <lineage>
        <taxon>Bacteria</taxon>
        <taxon>Bacillati</taxon>
        <taxon>Bacillota</taxon>
        <taxon>Clostridia</taxon>
        <taxon>Eubacteriales</taxon>
        <taxon>Eubacteriaceae</taxon>
        <taxon>Eubacterium</taxon>
    </lineage>
</organism>
<dbReference type="FunFam" id="3.90.1640.10:FF:000002">
    <property type="entry name" value="Cyclic-di-AMP phosphodiesterase"/>
    <property type="match status" value="1"/>
</dbReference>
<feature type="binding site" evidence="2">
    <location>
        <position position="445"/>
    </location>
    <ligand>
        <name>Mn(2+)</name>
        <dbReference type="ChEBI" id="CHEBI:29035"/>
        <label>2</label>
    </ligand>
</feature>
<accession>N2B067</accession>
<dbReference type="STRING" id="1235802.C823_01341"/>
<keyword evidence="1 3" id="KW-0472">Membrane</keyword>
<evidence type="ECO:0000313" key="8">
    <source>
        <dbReference type="Proteomes" id="UP000012589"/>
    </source>
</evidence>
<feature type="binding site" evidence="2">
    <location>
        <position position="445"/>
    </location>
    <ligand>
        <name>Mn(2+)</name>
        <dbReference type="ChEBI" id="CHEBI:29035"/>
        <label>1</label>
    </ligand>
</feature>
<dbReference type="PANTHER" id="PTHR47618">
    <property type="entry name" value="BIFUNCTIONAL OLIGORIBONUCLEASE AND PAP PHOSPHATASE NRNA"/>
    <property type="match status" value="1"/>
</dbReference>
<feature type="binding site" evidence="2">
    <location>
        <position position="377"/>
    </location>
    <ligand>
        <name>Mn(2+)</name>
        <dbReference type="ChEBI" id="CHEBI:29035"/>
        <label>2</label>
    </ligand>
</feature>
<reference evidence="7 8" key="1">
    <citation type="journal article" date="2014" name="Genome Announc.">
        <title>Draft genome sequences of the altered schaedler flora, a defined bacterial community from gnotobiotic mice.</title>
        <authorList>
            <person name="Wannemuehler M.J."/>
            <person name="Overstreet A.M."/>
            <person name="Ward D.V."/>
            <person name="Phillips G.J."/>
        </authorList>
    </citation>
    <scope>NUCLEOTIDE SEQUENCE [LARGE SCALE GENOMIC DNA]</scope>
    <source>
        <strain evidence="7 8">ASF492</strain>
    </source>
</reference>
<dbReference type="InterPro" id="IPR014528">
    <property type="entry name" value="GdpP/PdeA"/>
</dbReference>
<dbReference type="GO" id="GO:0005886">
    <property type="term" value="C:plasma membrane"/>
    <property type="evidence" value="ECO:0007669"/>
    <property type="project" value="UniProtKB-SubCell"/>
</dbReference>
<feature type="binding site" evidence="2">
    <location>
        <position position="524"/>
    </location>
    <ligand>
        <name>Mn(2+)</name>
        <dbReference type="ChEBI" id="CHEBI:29035"/>
        <label>2</label>
    </ligand>
</feature>
<dbReference type="InterPro" id="IPR038763">
    <property type="entry name" value="DHH_sf"/>
</dbReference>
<comment type="catalytic activity">
    <reaction evidence="1">
        <text>3',3'-c-di-AMP + H2O = 5'-O-phosphonoadenylyl-(3'-&gt;5')-adenosine + H(+)</text>
        <dbReference type="Rhea" id="RHEA:54420"/>
        <dbReference type="ChEBI" id="CHEBI:15377"/>
        <dbReference type="ChEBI" id="CHEBI:15378"/>
        <dbReference type="ChEBI" id="CHEBI:71500"/>
        <dbReference type="ChEBI" id="CHEBI:138171"/>
    </reaction>
</comment>
<comment type="cofactor">
    <cofactor evidence="2">
        <name>Mn(2+)</name>
        <dbReference type="ChEBI" id="CHEBI:29035"/>
    </cofactor>
    <text evidence="2">For phosphodiesterase activity, probably binds 2 Mn(2+) per subunit.</text>
</comment>
<dbReference type="GO" id="GO:0106409">
    <property type="term" value="F:cyclic-di-AMP phosphodiesterase activity"/>
    <property type="evidence" value="ECO:0007669"/>
    <property type="project" value="RHEA"/>
</dbReference>
<feature type="domain" description="DHHA1" evidence="5">
    <location>
        <begin position="597"/>
        <end position="677"/>
    </location>
</feature>
<keyword evidence="3" id="KW-1133">Transmembrane helix</keyword>
<gene>
    <name evidence="7" type="ORF">C823_01341</name>
</gene>
<dbReference type="HOGENOM" id="CLU_018278_0_0_9"/>
<keyword evidence="8" id="KW-1185">Reference proteome</keyword>
<dbReference type="Pfam" id="PF01368">
    <property type="entry name" value="DHH"/>
    <property type="match status" value="1"/>
</dbReference>
<dbReference type="PATRIC" id="fig|1235802.3.peg.1431"/>
<dbReference type="InterPro" id="IPR001667">
    <property type="entry name" value="DDH_dom"/>
</dbReference>
<comment type="function">
    <text evidence="1">Has phosphodiesterase (PDE) activity against cyclic-di-AMP (c-di-AMP).</text>
</comment>
<evidence type="ECO:0000259" key="6">
    <source>
        <dbReference type="Pfam" id="PF13188"/>
    </source>
</evidence>
<evidence type="ECO:0000256" key="3">
    <source>
        <dbReference type="SAM" id="Phobius"/>
    </source>
</evidence>
<dbReference type="Proteomes" id="UP000012589">
    <property type="component" value="Unassembled WGS sequence"/>
</dbReference>